<dbReference type="InterPro" id="IPR050090">
    <property type="entry name" value="Tyrosine_recombinase_XerCD"/>
</dbReference>
<evidence type="ECO:0000313" key="7">
    <source>
        <dbReference type="Proteomes" id="UP000600101"/>
    </source>
</evidence>
<dbReference type="PANTHER" id="PTHR30349">
    <property type="entry name" value="PHAGE INTEGRASE-RELATED"/>
    <property type="match status" value="1"/>
</dbReference>
<evidence type="ECO:0000313" key="6">
    <source>
        <dbReference type="EMBL" id="MBC4015465.1"/>
    </source>
</evidence>
<keyword evidence="7" id="KW-1185">Reference proteome</keyword>
<dbReference type="GO" id="GO:0015074">
    <property type="term" value="P:DNA integration"/>
    <property type="evidence" value="ECO:0007669"/>
    <property type="project" value="UniProtKB-KW"/>
</dbReference>
<dbReference type="EMBL" id="JACOMF010000008">
    <property type="protein sequence ID" value="MBC4015465.1"/>
    <property type="molecule type" value="Genomic_DNA"/>
</dbReference>
<evidence type="ECO:0000256" key="2">
    <source>
        <dbReference type="ARBA" id="ARBA00023125"/>
    </source>
</evidence>
<feature type="domain" description="Tyr recombinase" evidence="5">
    <location>
        <begin position="171"/>
        <end position="344"/>
    </location>
</feature>
<sequence length="367" mass="40670">MAEPVTTIRLKHIQRFRDRHGHQRHYLRLPGRPKVPLPGVPGSAEFMAAYQAGITLPAPDVPPAVREPAAGTLDALAVSYYRSEAFTALRASTQANHRRIVEQMRAKHGTKPVQLLTPEAVQLLLAEKAGRRVAMNHRLKLLKALMARAVETKTIVADPTTGLRRVKHKAREYTTWSEDEIAAYEAHWPSGTRQRLAFALLLYTAQRRSDVVRMGRQHLRGGMIEVRQIKTGAELLLPIHAELAAELRHVPAGQMVFLMTKERGGQSKPFTSDGFYNSFIGWCREAGIPPGRSPHGLRKACARRLAEAGATVHQIAAVTGHRKLAEIELYTRAAEQARLAKAGMGKIRNGSVNPRPVKLSTRRKIGG</sequence>
<organism evidence="6 7">
    <name type="scientific">Siccirubricoccus deserti</name>
    <dbReference type="NCBI Taxonomy" id="2013562"/>
    <lineage>
        <taxon>Bacteria</taxon>
        <taxon>Pseudomonadati</taxon>
        <taxon>Pseudomonadota</taxon>
        <taxon>Alphaproteobacteria</taxon>
        <taxon>Acetobacterales</taxon>
        <taxon>Roseomonadaceae</taxon>
        <taxon>Siccirubricoccus</taxon>
    </lineage>
</organism>
<name>A0A9X0QXJ5_9PROT</name>
<dbReference type="GO" id="GO:0006310">
    <property type="term" value="P:DNA recombination"/>
    <property type="evidence" value="ECO:0007669"/>
    <property type="project" value="UniProtKB-KW"/>
</dbReference>
<dbReference type="Gene3D" id="1.10.150.130">
    <property type="match status" value="1"/>
</dbReference>
<evidence type="ECO:0000256" key="3">
    <source>
        <dbReference type="ARBA" id="ARBA00023172"/>
    </source>
</evidence>
<gene>
    <name evidence="6" type="ORF">H7965_09000</name>
</gene>
<reference evidence="6" key="1">
    <citation type="submission" date="2020-08" db="EMBL/GenBank/DDBJ databases">
        <authorList>
            <person name="Hu Y."/>
            <person name="Nguyen S.V."/>
            <person name="Li F."/>
            <person name="Fanning S."/>
        </authorList>
    </citation>
    <scope>NUCLEOTIDE SEQUENCE</scope>
    <source>
        <strain evidence="6">SYSU D8009</strain>
    </source>
</reference>
<dbReference type="InterPro" id="IPR010998">
    <property type="entry name" value="Integrase_recombinase_N"/>
</dbReference>
<accession>A0A9X0QXJ5</accession>
<evidence type="ECO:0000256" key="1">
    <source>
        <dbReference type="ARBA" id="ARBA00022908"/>
    </source>
</evidence>
<feature type="region of interest" description="Disordered" evidence="4">
    <location>
        <begin position="346"/>
        <end position="367"/>
    </location>
</feature>
<dbReference type="InterPro" id="IPR013762">
    <property type="entry name" value="Integrase-like_cat_sf"/>
</dbReference>
<dbReference type="PROSITE" id="PS51898">
    <property type="entry name" value="TYR_RECOMBINASE"/>
    <property type="match status" value="1"/>
</dbReference>
<keyword evidence="3" id="KW-0233">DNA recombination</keyword>
<keyword evidence="2" id="KW-0238">DNA-binding</keyword>
<proteinExistence type="predicted"/>
<dbReference type="AlphaFoldDB" id="A0A9X0QXJ5"/>
<dbReference type="InterPro" id="IPR002104">
    <property type="entry name" value="Integrase_catalytic"/>
</dbReference>
<dbReference type="RefSeq" id="WP_186770244.1">
    <property type="nucleotide sequence ID" value="NZ_JACOMF010000008.1"/>
</dbReference>
<dbReference type="GO" id="GO:0003677">
    <property type="term" value="F:DNA binding"/>
    <property type="evidence" value="ECO:0007669"/>
    <property type="project" value="UniProtKB-KW"/>
</dbReference>
<dbReference type="Pfam" id="PF00589">
    <property type="entry name" value="Phage_integrase"/>
    <property type="match status" value="1"/>
</dbReference>
<dbReference type="InterPro" id="IPR011010">
    <property type="entry name" value="DNA_brk_join_enz"/>
</dbReference>
<dbReference type="Proteomes" id="UP000600101">
    <property type="component" value="Unassembled WGS sequence"/>
</dbReference>
<comment type="caution">
    <text evidence="6">The sequence shown here is derived from an EMBL/GenBank/DDBJ whole genome shotgun (WGS) entry which is preliminary data.</text>
</comment>
<dbReference type="Gene3D" id="1.10.443.10">
    <property type="entry name" value="Intergrase catalytic core"/>
    <property type="match status" value="1"/>
</dbReference>
<keyword evidence="1" id="KW-0229">DNA integration</keyword>
<evidence type="ECO:0000259" key="5">
    <source>
        <dbReference type="PROSITE" id="PS51898"/>
    </source>
</evidence>
<dbReference type="SUPFAM" id="SSF56349">
    <property type="entry name" value="DNA breaking-rejoining enzymes"/>
    <property type="match status" value="1"/>
</dbReference>
<evidence type="ECO:0000256" key="4">
    <source>
        <dbReference type="SAM" id="MobiDB-lite"/>
    </source>
</evidence>
<protein>
    <submittedName>
        <fullName evidence="6">Tyrosine-type recombinase/integrase</fullName>
    </submittedName>
</protein>